<keyword evidence="2" id="KW-0675">Receptor</keyword>
<evidence type="ECO:0000313" key="2">
    <source>
        <dbReference type="EMBL" id="GBG15206.1"/>
    </source>
</evidence>
<keyword evidence="3" id="KW-1185">Reference proteome</keyword>
<dbReference type="Proteomes" id="UP000245081">
    <property type="component" value="Unassembled WGS sequence"/>
</dbReference>
<keyword evidence="1" id="KW-0472">Membrane</keyword>
<keyword evidence="1" id="KW-0812">Transmembrane</keyword>
<comment type="caution">
    <text evidence="2">The sequence shown here is derived from an EMBL/GenBank/DDBJ whole genome shotgun (WGS) entry which is preliminary data.</text>
</comment>
<feature type="transmembrane region" description="Helical" evidence="1">
    <location>
        <begin position="62"/>
        <end position="83"/>
    </location>
</feature>
<protein>
    <submittedName>
        <fullName evidence="2">TonB-dependent receptor</fullName>
    </submittedName>
</protein>
<dbReference type="RefSeq" id="WP_109016373.1">
    <property type="nucleotide sequence ID" value="NZ_BDOQ01000016.1"/>
</dbReference>
<evidence type="ECO:0000313" key="3">
    <source>
        <dbReference type="Proteomes" id="UP000245081"/>
    </source>
</evidence>
<dbReference type="EMBL" id="BDOQ01000016">
    <property type="protein sequence ID" value="GBG15206.1"/>
    <property type="molecule type" value="Genomic_DNA"/>
</dbReference>
<reference evidence="2 3" key="1">
    <citation type="journal article" date="2018" name="Environ. Microbiol.">
        <title>Isolation and genomic characterization of Novimethylophilus kurashikiensis gen. nov. sp. nov., a new lanthanide-dependent methylotrophic species of Methylophilaceae.</title>
        <authorList>
            <person name="Lv H."/>
            <person name="Sahin N."/>
            <person name="Tani A."/>
        </authorList>
    </citation>
    <scope>NUCLEOTIDE SEQUENCE [LARGE SCALE GENOMIC DNA]</scope>
    <source>
        <strain evidence="2 3">La2-4</strain>
    </source>
</reference>
<accession>A0A2R5FAG0</accession>
<proteinExistence type="predicted"/>
<evidence type="ECO:0000256" key="1">
    <source>
        <dbReference type="SAM" id="Phobius"/>
    </source>
</evidence>
<gene>
    <name evidence="2" type="ORF">NMK_2809</name>
</gene>
<organism evidence="2 3">
    <name type="scientific">Novimethylophilus kurashikiensis</name>
    <dbReference type="NCBI Taxonomy" id="1825523"/>
    <lineage>
        <taxon>Bacteria</taxon>
        <taxon>Pseudomonadati</taxon>
        <taxon>Pseudomonadota</taxon>
        <taxon>Betaproteobacteria</taxon>
        <taxon>Nitrosomonadales</taxon>
        <taxon>Methylophilaceae</taxon>
        <taxon>Novimethylophilus</taxon>
    </lineage>
</organism>
<name>A0A2R5FAG0_9PROT</name>
<feature type="transmembrane region" description="Helical" evidence="1">
    <location>
        <begin position="20"/>
        <end position="42"/>
    </location>
</feature>
<sequence length="88" mass="9146">MNLIHKVVNRGISLAHNTKVQAAVAGTSMAMVGLNAMAALSADVDTAISASQTDSLAMIAKGYAYYGAIGGALVVLGLFWRILRKPAR</sequence>
<keyword evidence="1" id="KW-1133">Transmembrane helix</keyword>
<dbReference type="AlphaFoldDB" id="A0A2R5FAG0"/>